<feature type="region of interest" description="Disordered" evidence="1">
    <location>
        <begin position="1"/>
        <end position="58"/>
    </location>
</feature>
<evidence type="ECO:0000313" key="3">
    <source>
        <dbReference type="Proteomes" id="UP000549113"/>
    </source>
</evidence>
<feature type="compositionally biased region" description="Acidic residues" evidence="1">
    <location>
        <begin position="34"/>
        <end position="45"/>
    </location>
</feature>
<accession>A0AA40VMC7</accession>
<name>A0AA40VMC7_9MICO</name>
<organism evidence="2 3">
    <name type="scientific">Microbacterium invictum</name>
    <dbReference type="NCBI Taxonomy" id="515415"/>
    <lineage>
        <taxon>Bacteria</taxon>
        <taxon>Bacillati</taxon>
        <taxon>Actinomycetota</taxon>
        <taxon>Actinomycetes</taxon>
        <taxon>Micrococcales</taxon>
        <taxon>Microbacteriaceae</taxon>
        <taxon>Microbacterium</taxon>
    </lineage>
</organism>
<dbReference type="RefSeq" id="WP_183499201.1">
    <property type="nucleotide sequence ID" value="NZ_BAABCO010000001.1"/>
</dbReference>
<feature type="compositionally biased region" description="Basic and acidic residues" evidence="1">
    <location>
        <begin position="1"/>
        <end position="16"/>
    </location>
</feature>
<keyword evidence="3" id="KW-1185">Reference proteome</keyword>
<comment type="caution">
    <text evidence="2">The sequence shown here is derived from an EMBL/GenBank/DDBJ whole genome shotgun (WGS) entry which is preliminary data.</text>
</comment>
<dbReference type="EMBL" id="JACIFH010000001">
    <property type="protein sequence ID" value="MBB4139549.1"/>
    <property type="molecule type" value="Genomic_DNA"/>
</dbReference>
<reference evidence="2 3" key="1">
    <citation type="submission" date="2020-08" db="EMBL/GenBank/DDBJ databases">
        <title>Sequencing the genomes of 1000 actinobacteria strains.</title>
        <authorList>
            <person name="Klenk H.-P."/>
        </authorList>
    </citation>
    <scope>NUCLEOTIDE SEQUENCE [LARGE SCALE GENOMIC DNA]</scope>
    <source>
        <strain evidence="2 3">DSM 19600</strain>
    </source>
</reference>
<sequence length="58" mass="6641">MSEFRETIPDDERDVPLDDEVELELPPPTLDERESIEEEPEDEERESAIEAGEVDPGD</sequence>
<proteinExistence type="predicted"/>
<gene>
    <name evidence="2" type="ORF">BKA10_001343</name>
</gene>
<protein>
    <submittedName>
        <fullName evidence="2">Uncharacterized protein</fullName>
    </submittedName>
</protein>
<evidence type="ECO:0000256" key="1">
    <source>
        <dbReference type="SAM" id="MobiDB-lite"/>
    </source>
</evidence>
<evidence type="ECO:0000313" key="2">
    <source>
        <dbReference type="EMBL" id="MBB4139549.1"/>
    </source>
</evidence>
<dbReference type="Proteomes" id="UP000549113">
    <property type="component" value="Unassembled WGS sequence"/>
</dbReference>
<dbReference type="AlphaFoldDB" id="A0AA40VMC7"/>